<sequence length="121" mass="14150">MATDGGGWPEKASDMAVVDMESRIAKEVKFNWTGSSWNNGVLRAFSHWKGKHWVNVAYRMLFASIVYMIWKERTERIFSNKSNPPEVVSWIAYIVEDRLLTLQIRESLSAMALKRLWRIAW</sequence>
<reference evidence="1" key="1">
    <citation type="submission" date="2019-10" db="EMBL/GenBank/DDBJ databases">
        <authorList>
            <person name="Zhang R."/>
            <person name="Pan Y."/>
            <person name="Wang J."/>
            <person name="Ma R."/>
            <person name="Yu S."/>
        </authorList>
    </citation>
    <scope>NUCLEOTIDE SEQUENCE</scope>
    <source>
        <strain evidence="1">LA-IB0</strain>
        <tissue evidence="1">Leaf</tissue>
    </source>
</reference>
<evidence type="ECO:0000313" key="1">
    <source>
        <dbReference type="EMBL" id="KAG8382286.1"/>
    </source>
</evidence>
<keyword evidence="2" id="KW-1185">Reference proteome</keyword>
<evidence type="ECO:0008006" key="3">
    <source>
        <dbReference type="Google" id="ProtNLM"/>
    </source>
</evidence>
<proteinExistence type="predicted"/>
<comment type="caution">
    <text evidence="1">The sequence shown here is derived from an EMBL/GenBank/DDBJ whole genome shotgun (WGS) entry which is preliminary data.</text>
</comment>
<evidence type="ECO:0000313" key="2">
    <source>
        <dbReference type="Proteomes" id="UP000826271"/>
    </source>
</evidence>
<accession>A0AAV6XGX8</accession>
<dbReference type="Proteomes" id="UP000826271">
    <property type="component" value="Unassembled WGS sequence"/>
</dbReference>
<protein>
    <recommendedName>
        <fullName evidence="3">Reverse transcriptase</fullName>
    </recommendedName>
</protein>
<gene>
    <name evidence="1" type="ORF">BUALT_Bualt05G0061000</name>
</gene>
<organism evidence="1 2">
    <name type="scientific">Buddleja alternifolia</name>
    <dbReference type="NCBI Taxonomy" id="168488"/>
    <lineage>
        <taxon>Eukaryota</taxon>
        <taxon>Viridiplantae</taxon>
        <taxon>Streptophyta</taxon>
        <taxon>Embryophyta</taxon>
        <taxon>Tracheophyta</taxon>
        <taxon>Spermatophyta</taxon>
        <taxon>Magnoliopsida</taxon>
        <taxon>eudicotyledons</taxon>
        <taxon>Gunneridae</taxon>
        <taxon>Pentapetalae</taxon>
        <taxon>asterids</taxon>
        <taxon>lamiids</taxon>
        <taxon>Lamiales</taxon>
        <taxon>Scrophulariaceae</taxon>
        <taxon>Buddlejeae</taxon>
        <taxon>Buddleja</taxon>
    </lineage>
</organism>
<dbReference type="AlphaFoldDB" id="A0AAV6XGX8"/>
<name>A0AAV6XGX8_9LAMI</name>
<dbReference type="EMBL" id="WHWC01000005">
    <property type="protein sequence ID" value="KAG8382286.1"/>
    <property type="molecule type" value="Genomic_DNA"/>
</dbReference>